<evidence type="ECO:0000256" key="1">
    <source>
        <dbReference type="SAM" id="MobiDB-lite"/>
    </source>
</evidence>
<feature type="compositionally biased region" description="Pro residues" evidence="1">
    <location>
        <begin position="447"/>
        <end position="465"/>
    </location>
</feature>
<feature type="signal peptide" evidence="2">
    <location>
        <begin position="1"/>
        <end position="19"/>
    </location>
</feature>
<proteinExistence type="predicted"/>
<reference evidence="3 4" key="1">
    <citation type="journal article" date="2020" name="ISME J.">
        <title>Uncovering the hidden diversity of litter-decomposition mechanisms in mushroom-forming fungi.</title>
        <authorList>
            <person name="Floudas D."/>
            <person name="Bentzer J."/>
            <person name="Ahren D."/>
            <person name="Johansson T."/>
            <person name="Persson P."/>
            <person name="Tunlid A."/>
        </authorList>
    </citation>
    <scope>NUCLEOTIDE SEQUENCE [LARGE SCALE GENOMIC DNA]</scope>
    <source>
        <strain evidence="3 4">CBS 291.85</strain>
    </source>
</reference>
<organism evidence="3 4">
    <name type="scientific">Tetrapyrgos nigripes</name>
    <dbReference type="NCBI Taxonomy" id="182062"/>
    <lineage>
        <taxon>Eukaryota</taxon>
        <taxon>Fungi</taxon>
        <taxon>Dikarya</taxon>
        <taxon>Basidiomycota</taxon>
        <taxon>Agaricomycotina</taxon>
        <taxon>Agaricomycetes</taxon>
        <taxon>Agaricomycetidae</taxon>
        <taxon>Agaricales</taxon>
        <taxon>Marasmiineae</taxon>
        <taxon>Marasmiaceae</taxon>
        <taxon>Tetrapyrgos</taxon>
    </lineage>
</organism>
<keyword evidence="4" id="KW-1185">Reference proteome</keyword>
<feature type="region of interest" description="Disordered" evidence="1">
    <location>
        <begin position="437"/>
        <end position="614"/>
    </location>
</feature>
<feature type="compositionally biased region" description="Basic residues" evidence="1">
    <location>
        <begin position="342"/>
        <end position="351"/>
    </location>
</feature>
<feature type="compositionally biased region" description="Basic and acidic residues" evidence="1">
    <location>
        <begin position="473"/>
        <end position="525"/>
    </location>
</feature>
<evidence type="ECO:0000313" key="3">
    <source>
        <dbReference type="EMBL" id="KAF5373739.1"/>
    </source>
</evidence>
<feature type="compositionally biased region" description="Polar residues" evidence="1">
    <location>
        <begin position="305"/>
        <end position="314"/>
    </location>
</feature>
<keyword evidence="2" id="KW-0732">Signal</keyword>
<gene>
    <name evidence="3" type="ORF">D9758_000911</name>
</gene>
<protein>
    <submittedName>
        <fullName evidence="3">Uncharacterized protein</fullName>
    </submittedName>
</protein>
<feature type="region of interest" description="Disordered" evidence="1">
    <location>
        <begin position="668"/>
        <end position="701"/>
    </location>
</feature>
<sequence length="701" mass="75895">MHRFVTFLGVVAGLQTAFAQVSLYVPGFDPQPLSAVAIGVDSQGQTTWELSPGSLTNSDEDIGLVGTATLVEGSQGASLNYVFTDLSLTVGASCTFAGDQAICTAAADGTTITTTEAASKFVVQAVTTGIPAAPSESQNGDSASSPTSGSPAQNSQSGSASSPTSGSPSQNESQKLSDLDVLSSPPSEVESSHSIPPALMLKYPDGREIPIPRLPKVNPSAGALGSKHSHSHSSSSKSRSPIDPSSPQHRSRSGSNPSGRSFRYPDLNEREKLRSHSPEEIRILPSESPSQTQSGSDRVPRAPTHYSSQQNRSRSLPRDTFSPASQDHDPMPISPQGPYSSHHSHSHHHHSNSSPVQLQHTPPMMPTPGLAQTQPIPWHHQTQPYPPNGVRPDYTPPSRSHFKHSPPSIVYAPSHNRTTSNYQPPMIFSHPPNVGPNGMMYSHSVPPTQPRHPHAGPPPQPPPMPLYHGRMPIPEEMRPRTREGDMDRDRERERERDRDRERARDRDRDRSVDRDNWVGERERTRTHSGRTRSKSNSSRHSPKVERSEKSSSSWGKSSTRTRSGRDRSRSLPLEQDMPMPGPVPHGHKYSHSRSHSRYARPPSPAESAGSGSTYYVLPNGRQKIHVLQPSSFQTATSATKSPMSPVSPTGSLKKSFFKRVLGGFGLAGRLSSNGSAKGSIDGGRLQRRHSIGTHSSGRAGH</sequence>
<name>A0A8H5GZA1_9AGAR</name>
<feature type="compositionally biased region" description="Polar residues" evidence="1">
    <location>
        <begin position="370"/>
        <end position="383"/>
    </location>
</feature>
<evidence type="ECO:0000313" key="4">
    <source>
        <dbReference type="Proteomes" id="UP000559256"/>
    </source>
</evidence>
<feature type="compositionally biased region" description="Low complexity" evidence="1">
    <location>
        <begin position="148"/>
        <end position="173"/>
    </location>
</feature>
<feature type="compositionally biased region" description="Low complexity" evidence="1">
    <location>
        <begin position="179"/>
        <end position="197"/>
    </location>
</feature>
<feature type="compositionally biased region" description="Basic residues" evidence="1">
    <location>
        <begin position="585"/>
        <end position="598"/>
    </location>
</feature>
<feature type="compositionally biased region" description="Low complexity" evidence="1">
    <location>
        <begin position="550"/>
        <end position="561"/>
    </location>
</feature>
<dbReference type="Proteomes" id="UP000559256">
    <property type="component" value="Unassembled WGS sequence"/>
</dbReference>
<feature type="region of interest" description="Disordered" evidence="1">
    <location>
        <begin position="131"/>
        <end position="409"/>
    </location>
</feature>
<dbReference type="AlphaFoldDB" id="A0A8H5GZA1"/>
<dbReference type="EMBL" id="JAACJM010000003">
    <property type="protein sequence ID" value="KAF5373739.1"/>
    <property type="molecule type" value="Genomic_DNA"/>
</dbReference>
<feature type="compositionally biased region" description="Polar residues" evidence="1">
    <location>
        <begin position="287"/>
        <end position="296"/>
    </location>
</feature>
<feature type="compositionally biased region" description="Basic and acidic residues" evidence="1">
    <location>
        <begin position="266"/>
        <end position="282"/>
    </location>
</feature>
<evidence type="ECO:0000256" key="2">
    <source>
        <dbReference type="SAM" id="SignalP"/>
    </source>
</evidence>
<accession>A0A8H5GZA1</accession>
<feature type="compositionally biased region" description="Polar residues" evidence="1">
    <location>
        <begin position="135"/>
        <end position="147"/>
    </location>
</feature>
<dbReference type="OrthoDB" id="4991875at2759"/>
<feature type="compositionally biased region" description="Polar residues" evidence="1">
    <location>
        <begin position="692"/>
        <end position="701"/>
    </location>
</feature>
<feature type="chain" id="PRO_5034765903" evidence="2">
    <location>
        <begin position="20"/>
        <end position="701"/>
    </location>
</feature>
<feature type="compositionally biased region" description="Low complexity" evidence="1">
    <location>
        <begin position="232"/>
        <end position="262"/>
    </location>
</feature>
<comment type="caution">
    <text evidence="3">The sequence shown here is derived from an EMBL/GenBank/DDBJ whole genome shotgun (WGS) entry which is preliminary data.</text>
</comment>